<protein>
    <submittedName>
        <fullName evidence="1">Uncharacterized protein</fullName>
    </submittedName>
</protein>
<name>A0A381UR12_9ZZZZ</name>
<organism evidence="1">
    <name type="scientific">marine metagenome</name>
    <dbReference type="NCBI Taxonomy" id="408172"/>
    <lineage>
        <taxon>unclassified sequences</taxon>
        <taxon>metagenomes</taxon>
        <taxon>ecological metagenomes</taxon>
    </lineage>
</organism>
<dbReference type="EMBL" id="UINC01006811">
    <property type="protein sequence ID" value="SVA29777.1"/>
    <property type="molecule type" value="Genomic_DNA"/>
</dbReference>
<sequence>MAQIIMHLMLLSFLIGQSDDVSYVRYFKDDHNFLSNLSMMSTSRRGVAHLTVSYNDRDLPVKIERITAKGTTEKQEILKYNDTGKLIERGEYTGKWKYLNLTVIGDSEPWSQEFRAWRFPRNEPLTFTDQRTYFTIQDGVLISKIVFETVDGQKYGQVELDYDYLGSLKEERWRDLPSARIIRRFKYKFDLMTEFIQSHAVVQIWEFGHDGKLISHVAIDQAPSDQLYKTPPPRSHNTLDEVDIIAREIKESRIIVPHGGIIPRTTWDQLIMVTGDRLSVDFVNMTDNGIKFRMESERDILTVPFHRVRSLTSRVGDVIYPKPIHIKSK</sequence>
<reference evidence="1" key="1">
    <citation type="submission" date="2018-05" db="EMBL/GenBank/DDBJ databases">
        <authorList>
            <person name="Lanie J.A."/>
            <person name="Ng W.-L."/>
            <person name="Kazmierczak K.M."/>
            <person name="Andrzejewski T.M."/>
            <person name="Davidsen T.M."/>
            <person name="Wayne K.J."/>
            <person name="Tettelin H."/>
            <person name="Glass J.I."/>
            <person name="Rusch D."/>
            <person name="Podicherti R."/>
            <person name="Tsui H.-C.T."/>
            <person name="Winkler M.E."/>
        </authorList>
    </citation>
    <scope>NUCLEOTIDE SEQUENCE</scope>
</reference>
<gene>
    <name evidence="1" type="ORF">METZ01_LOCUS82631</name>
</gene>
<evidence type="ECO:0000313" key="1">
    <source>
        <dbReference type="EMBL" id="SVA29777.1"/>
    </source>
</evidence>
<proteinExistence type="predicted"/>
<dbReference type="AlphaFoldDB" id="A0A381UR12"/>
<accession>A0A381UR12</accession>